<sequence length="295" mass="31319">MRSKRWKGLAVLHVAALATITTAAVAQDMGKLLATGGVSQIEGAGGGGLTPWALITGYGTRDSVGANVHATLVRTQDYELKSAGVAVGVGDRLELSLSRQLFKGTGAALDGVGLSQDIAGIKLRLAGDAVLEQDSPLPQISAGVMAKRNGGVTGLPGVSSVTQLGARRESGIDYYVSATKILLDHSLLLNGTLRFTKANQMGLLGFGGDRRDDYQPMLEASAAYLFNRQLVGGVEYRMKPHNLGLDNEKDYYDAFLAWFPNKNLSLTAAYAWLGDITVLNPVRQKGFYLSLQAGF</sequence>
<accession>A0A6B3SPR8</accession>
<comment type="caution">
    <text evidence="2">The sequence shown here is derived from an EMBL/GenBank/DDBJ whole genome shotgun (WGS) entry which is preliminary data.</text>
</comment>
<evidence type="ECO:0000313" key="3">
    <source>
        <dbReference type="Proteomes" id="UP000482155"/>
    </source>
</evidence>
<dbReference type="Proteomes" id="UP000482155">
    <property type="component" value="Unassembled WGS sequence"/>
</dbReference>
<name>A0A6B3SPR8_9BURK</name>
<reference evidence="2 3" key="1">
    <citation type="submission" date="2020-02" db="EMBL/GenBank/DDBJ databases">
        <authorList>
            <person name="Kim M.K."/>
        </authorList>
    </citation>
    <scope>NUCLEOTIDE SEQUENCE [LARGE SCALE GENOMIC DNA]</scope>
    <source>
        <strain evidence="2 3">17J57-3</strain>
    </source>
</reference>
<feature type="signal peptide" evidence="1">
    <location>
        <begin position="1"/>
        <end position="26"/>
    </location>
</feature>
<dbReference type="Pfam" id="PF11231">
    <property type="entry name" value="DUF3034"/>
    <property type="match status" value="1"/>
</dbReference>
<evidence type="ECO:0000313" key="2">
    <source>
        <dbReference type="EMBL" id="NEX62488.1"/>
    </source>
</evidence>
<proteinExistence type="predicted"/>
<dbReference type="RefSeq" id="WP_163964837.1">
    <property type="nucleotide sequence ID" value="NZ_JAAIVB010000051.1"/>
</dbReference>
<keyword evidence="1" id="KW-0732">Signal</keyword>
<protein>
    <submittedName>
        <fullName evidence="2">DUF3034 family protein</fullName>
    </submittedName>
</protein>
<organism evidence="2 3">
    <name type="scientific">Noviherbaspirillum galbum</name>
    <dbReference type="NCBI Taxonomy" id="2709383"/>
    <lineage>
        <taxon>Bacteria</taxon>
        <taxon>Pseudomonadati</taxon>
        <taxon>Pseudomonadota</taxon>
        <taxon>Betaproteobacteria</taxon>
        <taxon>Burkholderiales</taxon>
        <taxon>Oxalobacteraceae</taxon>
        <taxon>Noviherbaspirillum</taxon>
    </lineage>
</organism>
<gene>
    <name evidence="2" type="ORF">G3574_15475</name>
</gene>
<feature type="chain" id="PRO_5025349235" evidence="1">
    <location>
        <begin position="27"/>
        <end position="295"/>
    </location>
</feature>
<dbReference type="AlphaFoldDB" id="A0A6B3SPR8"/>
<dbReference type="InterPro" id="IPR021393">
    <property type="entry name" value="DUF3034"/>
</dbReference>
<evidence type="ECO:0000256" key="1">
    <source>
        <dbReference type="SAM" id="SignalP"/>
    </source>
</evidence>
<keyword evidence="3" id="KW-1185">Reference proteome</keyword>
<dbReference type="EMBL" id="JAAIVB010000051">
    <property type="protein sequence ID" value="NEX62488.1"/>
    <property type="molecule type" value="Genomic_DNA"/>
</dbReference>